<dbReference type="Pfam" id="PF00719">
    <property type="entry name" value="Pyrophosphatase"/>
    <property type="match status" value="1"/>
</dbReference>
<gene>
    <name evidence="8" type="ORF">PCL_01506</name>
</gene>
<dbReference type="GO" id="GO:0004427">
    <property type="term" value="F:inorganic diphosphate phosphatase activity"/>
    <property type="evidence" value="ECO:0007669"/>
    <property type="project" value="UniProtKB-EC"/>
</dbReference>
<keyword evidence="7" id="KW-0732">Signal</keyword>
<sequence length="353" mass="40235">MLSLNSLAWLAIAPCSILGASITPRDGSDFDVKSLSLREVGARNTLDWRMWLEKDGNPISFWHDIPLYPNKTDDSIVHFYVEIPRWTDAKIETKRDEPLNPIFHDDKKKKPRFVASVWPHRSYPFLYGSFPQTWENSNVKHNISGLPGDNDPMDVFDISGLDPGYVGQVRKVKVLGGLAMIDDGTTDWKAIVINVDDPLSKVVNSVEDLEKYRPGLKKQFYDWFTVSPALPPSPAFSDRESQYYKVVKGDGLNTIVGKDYKDAAYMREAIAESHGFWQDLILGKEKHDKISTRQTSNPRACKSYIPSKNATKEFNIPERSNVLPPAAKPKQYDYWYYLDKDFNVIPGQVIDVQ</sequence>
<accession>A0A2U3E3M9</accession>
<feature type="signal peptide" evidence="7">
    <location>
        <begin position="1"/>
        <end position="19"/>
    </location>
</feature>
<evidence type="ECO:0000256" key="4">
    <source>
        <dbReference type="ARBA" id="ARBA00022723"/>
    </source>
</evidence>
<comment type="similarity">
    <text evidence="2">Belongs to the PPase family.</text>
</comment>
<evidence type="ECO:0000256" key="1">
    <source>
        <dbReference type="ARBA" id="ARBA00001946"/>
    </source>
</evidence>
<dbReference type="EMBL" id="LCWV01000013">
    <property type="protein sequence ID" value="PWI69121.1"/>
    <property type="molecule type" value="Genomic_DNA"/>
</dbReference>
<dbReference type="Proteomes" id="UP000245956">
    <property type="component" value="Unassembled WGS sequence"/>
</dbReference>
<dbReference type="Gene3D" id="3.90.80.10">
    <property type="entry name" value="Inorganic pyrophosphatase"/>
    <property type="match status" value="1"/>
</dbReference>
<evidence type="ECO:0000313" key="9">
    <source>
        <dbReference type="Proteomes" id="UP000245956"/>
    </source>
</evidence>
<keyword evidence="4" id="KW-0479">Metal-binding</keyword>
<dbReference type="GO" id="GO:0000287">
    <property type="term" value="F:magnesium ion binding"/>
    <property type="evidence" value="ECO:0007669"/>
    <property type="project" value="InterPro"/>
</dbReference>
<feature type="chain" id="PRO_5015426872" description="inorganic diphosphatase" evidence="7">
    <location>
        <begin position="20"/>
        <end position="353"/>
    </location>
</feature>
<evidence type="ECO:0000256" key="5">
    <source>
        <dbReference type="ARBA" id="ARBA00022801"/>
    </source>
</evidence>
<dbReference type="InterPro" id="IPR036649">
    <property type="entry name" value="Pyrophosphatase_sf"/>
</dbReference>
<dbReference type="AlphaFoldDB" id="A0A2U3E3M9"/>
<dbReference type="PANTHER" id="PTHR10286">
    <property type="entry name" value="INORGANIC PYROPHOSPHATASE"/>
    <property type="match status" value="1"/>
</dbReference>
<proteinExistence type="inferred from homology"/>
<dbReference type="GO" id="GO:0005737">
    <property type="term" value="C:cytoplasm"/>
    <property type="evidence" value="ECO:0007669"/>
    <property type="project" value="InterPro"/>
</dbReference>
<dbReference type="EC" id="3.6.1.1" evidence="3"/>
<dbReference type="PROSITE" id="PS00387">
    <property type="entry name" value="PPASE"/>
    <property type="match status" value="1"/>
</dbReference>
<evidence type="ECO:0000256" key="2">
    <source>
        <dbReference type="ARBA" id="ARBA00006220"/>
    </source>
</evidence>
<organism evidence="8 9">
    <name type="scientific">Purpureocillium lilacinum</name>
    <name type="common">Paecilomyces lilacinus</name>
    <dbReference type="NCBI Taxonomy" id="33203"/>
    <lineage>
        <taxon>Eukaryota</taxon>
        <taxon>Fungi</taxon>
        <taxon>Dikarya</taxon>
        <taxon>Ascomycota</taxon>
        <taxon>Pezizomycotina</taxon>
        <taxon>Sordariomycetes</taxon>
        <taxon>Hypocreomycetidae</taxon>
        <taxon>Hypocreales</taxon>
        <taxon>Ophiocordycipitaceae</taxon>
        <taxon>Purpureocillium</taxon>
    </lineage>
</organism>
<name>A0A2U3E3M9_PURLI</name>
<evidence type="ECO:0000256" key="6">
    <source>
        <dbReference type="ARBA" id="ARBA00022842"/>
    </source>
</evidence>
<dbReference type="InterPro" id="IPR008162">
    <property type="entry name" value="Pyrophosphatase"/>
</dbReference>
<dbReference type="SUPFAM" id="SSF50324">
    <property type="entry name" value="Inorganic pyrophosphatase"/>
    <property type="match status" value="1"/>
</dbReference>
<protein>
    <recommendedName>
        <fullName evidence="3">inorganic diphosphatase</fullName>
        <ecNumber evidence="3">3.6.1.1</ecNumber>
    </recommendedName>
</protein>
<reference evidence="8 9" key="1">
    <citation type="journal article" date="2016" name="Front. Microbiol.">
        <title>Genome and transcriptome sequences reveal the specific parasitism of the nematophagous Purpureocillium lilacinum 36-1.</title>
        <authorList>
            <person name="Xie J."/>
            <person name="Li S."/>
            <person name="Mo C."/>
            <person name="Xiao X."/>
            <person name="Peng D."/>
            <person name="Wang G."/>
            <person name="Xiao Y."/>
        </authorList>
    </citation>
    <scope>NUCLEOTIDE SEQUENCE [LARGE SCALE GENOMIC DNA]</scope>
    <source>
        <strain evidence="8 9">36-1</strain>
    </source>
</reference>
<keyword evidence="6" id="KW-0460">Magnesium</keyword>
<dbReference type="GO" id="GO:0006796">
    <property type="term" value="P:phosphate-containing compound metabolic process"/>
    <property type="evidence" value="ECO:0007669"/>
    <property type="project" value="InterPro"/>
</dbReference>
<keyword evidence="5" id="KW-0378">Hydrolase</keyword>
<comment type="caution">
    <text evidence="8">The sequence shown here is derived from an EMBL/GenBank/DDBJ whole genome shotgun (WGS) entry which is preliminary data.</text>
</comment>
<evidence type="ECO:0000313" key="8">
    <source>
        <dbReference type="EMBL" id="PWI69121.1"/>
    </source>
</evidence>
<evidence type="ECO:0000256" key="3">
    <source>
        <dbReference type="ARBA" id="ARBA00012146"/>
    </source>
</evidence>
<evidence type="ECO:0000256" key="7">
    <source>
        <dbReference type="SAM" id="SignalP"/>
    </source>
</evidence>
<comment type="cofactor">
    <cofactor evidence="1">
        <name>Mg(2+)</name>
        <dbReference type="ChEBI" id="CHEBI:18420"/>
    </cofactor>
</comment>